<evidence type="ECO:0000313" key="2">
    <source>
        <dbReference type="Proteomes" id="UP000023351"/>
    </source>
</evidence>
<evidence type="ECO:0000313" key="1">
    <source>
        <dbReference type="EMBL" id="EUA68212.1"/>
    </source>
</evidence>
<comment type="caution">
    <text evidence="1">The sequence shown here is derived from an EMBL/GenBank/DDBJ whole genome shotgun (WGS) entry which is preliminary data.</text>
</comment>
<organism evidence="1 2">
    <name type="scientific">Mycobacteroides abscessus subsp. bolletii 1513</name>
    <dbReference type="NCBI Taxonomy" id="1299321"/>
    <lineage>
        <taxon>Bacteria</taxon>
        <taxon>Bacillati</taxon>
        <taxon>Actinomycetota</taxon>
        <taxon>Actinomycetes</taxon>
        <taxon>Mycobacteriales</taxon>
        <taxon>Mycobacteriaceae</taxon>
        <taxon>Mycobacteroides</taxon>
        <taxon>Mycobacteroides abscessus</taxon>
    </lineage>
</organism>
<dbReference type="PATRIC" id="fig|1299321.3.peg.3920"/>
<proteinExistence type="predicted"/>
<sequence length="92" mass="9720">MTAPADPVQAQLGDRVYLGTRLANVHFYGDVSDIDTPGATTATMEMVGDDAVVTMDALVGPKAMTARWRPLSACNTAHPSTACKSLKSWPTP</sequence>
<accession>X8DHU8</accession>
<dbReference type="AlphaFoldDB" id="X8DHU8"/>
<dbReference type="EMBL" id="JAOJ01000003">
    <property type="protein sequence ID" value="EUA68212.1"/>
    <property type="molecule type" value="Genomic_DNA"/>
</dbReference>
<gene>
    <name evidence="1" type="ORF">I540_4071</name>
</gene>
<reference evidence="1 2" key="1">
    <citation type="submission" date="2013-12" db="EMBL/GenBank/DDBJ databases">
        <authorList>
            <person name="Zelazny A."/>
            <person name="Olivier K."/>
            <person name="Holland S."/>
            <person name="Lenaerts A."/>
            <person name="Ordway D."/>
            <person name="DeGroote M.A."/>
            <person name="Parker T."/>
            <person name="Sizemore C."/>
            <person name="Tallon L.J."/>
            <person name="Sadzewicz L.K."/>
            <person name="Sengamalay N."/>
            <person name="Fraser C.M."/>
            <person name="Hine E."/>
            <person name="Shefchek K.A."/>
            <person name="Das S.P."/>
            <person name="Tettelin H."/>
        </authorList>
    </citation>
    <scope>NUCLEOTIDE SEQUENCE [LARGE SCALE GENOMIC DNA]</scope>
    <source>
        <strain evidence="1 2">1513</strain>
    </source>
</reference>
<protein>
    <submittedName>
        <fullName evidence="1">Gp25 domain protein</fullName>
    </submittedName>
</protein>
<name>X8DHU8_9MYCO</name>
<dbReference type="Proteomes" id="UP000023351">
    <property type="component" value="Unassembled WGS sequence"/>
</dbReference>